<organism evidence="20 21">
    <name type="scientific">Zygosaccharomyces rouxii</name>
    <dbReference type="NCBI Taxonomy" id="4956"/>
    <lineage>
        <taxon>Eukaryota</taxon>
        <taxon>Fungi</taxon>
        <taxon>Dikarya</taxon>
        <taxon>Ascomycota</taxon>
        <taxon>Saccharomycotina</taxon>
        <taxon>Saccharomycetes</taxon>
        <taxon>Saccharomycetales</taxon>
        <taxon>Saccharomycetaceae</taxon>
        <taxon>Zygosaccharomyces</taxon>
    </lineage>
</organism>
<dbReference type="GO" id="GO:0006535">
    <property type="term" value="P:cysteine biosynthetic process from serine"/>
    <property type="evidence" value="ECO:0007669"/>
    <property type="project" value="InterPro"/>
</dbReference>
<dbReference type="InterPro" id="IPR036052">
    <property type="entry name" value="TrpB-like_PALP_sf"/>
</dbReference>
<comment type="cofactor">
    <cofactor evidence="1">
        <name>pyridoxal 5'-phosphate</name>
        <dbReference type="ChEBI" id="CHEBI:597326"/>
    </cofactor>
</comment>
<evidence type="ECO:0000256" key="15">
    <source>
        <dbReference type="ARBA" id="ARBA00072087"/>
    </source>
</evidence>
<dbReference type="EMBL" id="BDGX01000054">
    <property type="protein sequence ID" value="GAV56341.1"/>
    <property type="molecule type" value="Genomic_DNA"/>
</dbReference>
<evidence type="ECO:0000256" key="12">
    <source>
        <dbReference type="ARBA" id="ARBA00047931"/>
    </source>
</evidence>
<comment type="function">
    <text evidence="14">Catalyzes the conversion of O-succinyl-L-serine into cysteine, the last step in the cysteine biosynthesis pathway. Can also use O-acetyl-L-serine.</text>
</comment>
<comment type="catalytic activity">
    <reaction evidence="13">
        <text>O-succinyl-L-serine + hydrogen sulfide = L-cysteine + succinate</text>
        <dbReference type="Rhea" id="RHEA:53816"/>
        <dbReference type="ChEBI" id="CHEBI:29919"/>
        <dbReference type="ChEBI" id="CHEBI:30031"/>
        <dbReference type="ChEBI" id="CHEBI:35235"/>
        <dbReference type="ChEBI" id="CHEBI:136856"/>
    </reaction>
</comment>
<evidence type="ECO:0000256" key="11">
    <source>
        <dbReference type="ARBA" id="ARBA00023192"/>
    </source>
</evidence>
<evidence type="ECO:0000256" key="8">
    <source>
        <dbReference type="ARBA" id="ARBA00022898"/>
    </source>
</evidence>
<keyword evidence="8" id="KW-0663">Pyridoxal phosphate</keyword>
<comment type="similarity">
    <text evidence="4">Belongs to the cysteine synthase/cystathionine beta-synthase family.</text>
</comment>
<comment type="pathway">
    <text evidence="3">Amino-acid biosynthesis; L-cysteine biosynthesis; L-cysteine from L-serine: step 2/2.</text>
</comment>
<name>A0A1Q3AKU1_ZYGRO</name>
<evidence type="ECO:0000256" key="3">
    <source>
        <dbReference type="ARBA" id="ARBA00004962"/>
    </source>
</evidence>
<evidence type="ECO:0000256" key="1">
    <source>
        <dbReference type="ARBA" id="ARBA00001933"/>
    </source>
</evidence>
<evidence type="ECO:0000256" key="14">
    <source>
        <dbReference type="ARBA" id="ARBA00058228"/>
    </source>
</evidence>
<accession>A0A1Q3AKU1</accession>
<dbReference type="SUPFAM" id="SSF53686">
    <property type="entry name" value="Tryptophan synthase beta subunit-like PLP-dependent enzymes"/>
    <property type="match status" value="1"/>
</dbReference>
<evidence type="ECO:0000256" key="7">
    <source>
        <dbReference type="ARBA" id="ARBA00022679"/>
    </source>
</evidence>
<evidence type="ECO:0000256" key="5">
    <source>
        <dbReference type="ARBA" id="ARBA00012681"/>
    </source>
</evidence>
<evidence type="ECO:0000313" key="21">
    <source>
        <dbReference type="Proteomes" id="UP000187013"/>
    </source>
</evidence>
<evidence type="ECO:0000313" key="20">
    <source>
        <dbReference type="EMBL" id="GAV56341.1"/>
    </source>
</evidence>
<dbReference type="InterPro" id="IPR050214">
    <property type="entry name" value="Cys_Synth/Cystath_Beta-Synth"/>
</dbReference>
<evidence type="ECO:0000256" key="17">
    <source>
        <dbReference type="ARBA" id="ARBA00079147"/>
    </source>
</evidence>
<feature type="domain" description="Tryptophan synthase beta chain-like PALP" evidence="19">
    <location>
        <begin position="53"/>
        <end position="355"/>
    </location>
</feature>
<dbReference type="GO" id="GO:0005739">
    <property type="term" value="C:mitochondrion"/>
    <property type="evidence" value="ECO:0007669"/>
    <property type="project" value="UniProtKB-SubCell"/>
</dbReference>
<evidence type="ECO:0000256" key="2">
    <source>
        <dbReference type="ARBA" id="ARBA00004173"/>
    </source>
</evidence>
<comment type="caution">
    <text evidence="20">The sequence shown here is derived from an EMBL/GenBank/DDBJ whole genome shotgun (WGS) entry which is preliminary data.</text>
</comment>
<keyword evidence="6" id="KW-0028">Amino-acid biosynthesis</keyword>
<dbReference type="GO" id="GO:0004124">
    <property type="term" value="F:cysteine synthase activity"/>
    <property type="evidence" value="ECO:0007669"/>
    <property type="project" value="UniProtKB-EC"/>
</dbReference>
<keyword evidence="7" id="KW-0808">Transferase</keyword>
<comment type="subcellular location">
    <subcellularLocation>
        <location evidence="2">Mitochondrion</location>
    </subcellularLocation>
</comment>
<proteinExistence type="inferred from homology"/>
<evidence type="ECO:0000256" key="10">
    <source>
        <dbReference type="ARBA" id="ARBA00023128"/>
    </source>
</evidence>
<protein>
    <recommendedName>
        <fullName evidence="15">Cysteine synthase 1</fullName>
        <ecNumber evidence="5">2.5.1.47</ecNumber>
    </recommendedName>
    <alternativeName>
        <fullName evidence="16">O-acetylserine (thiol)-lyase 1</fullName>
    </alternativeName>
    <alternativeName>
        <fullName evidence="17">O-acetylserine sulfhydrylase 1</fullName>
    </alternativeName>
    <alternativeName>
        <fullName evidence="18">O-succinylserine sulfhydrylase</fullName>
    </alternativeName>
</protein>
<keyword evidence="10" id="KW-0496">Mitochondrion</keyword>
<comment type="catalytic activity">
    <reaction evidence="12">
        <text>O-acetyl-L-serine + hydrogen sulfide = L-cysteine + acetate</text>
        <dbReference type="Rhea" id="RHEA:14829"/>
        <dbReference type="ChEBI" id="CHEBI:29919"/>
        <dbReference type="ChEBI" id="CHEBI:30089"/>
        <dbReference type="ChEBI" id="CHEBI:35235"/>
        <dbReference type="ChEBI" id="CHEBI:58340"/>
        <dbReference type="EC" id="2.5.1.47"/>
    </reaction>
</comment>
<dbReference type="Pfam" id="PF00291">
    <property type="entry name" value="PALP"/>
    <property type="match status" value="1"/>
</dbReference>
<evidence type="ECO:0000256" key="4">
    <source>
        <dbReference type="ARBA" id="ARBA00007103"/>
    </source>
</evidence>
<dbReference type="CDD" id="cd01561">
    <property type="entry name" value="CBS_like"/>
    <property type="match status" value="1"/>
</dbReference>
<dbReference type="InterPro" id="IPR001926">
    <property type="entry name" value="TrpB-like_PALP"/>
</dbReference>
<dbReference type="FunFam" id="3.40.50.1100:FF:000011">
    <property type="entry name" value="Cysteine synthase (o-acetylserine)"/>
    <property type="match status" value="1"/>
</dbReference>
<sequence length="390" mass="42727">MIIPATCARAFGKEKVLNRLLPHIQTQSIFLLRSSNHIKMSLKFPVLASKGFTDAIGNTPLIRLNKLSRELGRNIWGKAEFQNPGGSVKDRAALYLIKEAEEKGLVSPNKPNPTIVEGSAGNTAIGLAHIARSRGYRSIFYMPNTQSAAKINLLKFLGSEVYPVPVCPITDPLNFNNRARDHAAKLDNAVWTDQFDNPANWRAHYYTTGPEILQQLEANGLKCDGFTCSTGTGGTFTGIARYLEEQTKGNCKLAPSDPPGSVIYSFIKNGTLEREGGSFTEGIGQGRITNNMGASVDIADDAVFVPDEESIAMVYRLLDEEGLYLGGTSALNVVGACKLAMDLPENSNVVTILADSGHKYAERVFSKKWLQEKKLYDAIPEHLLRYVTLE</sequence>
<evidence type="ECO:0000256" key="9">
    <source>
        <dbReference type="ARBA" id="ARBA00022946"/>
    </source>
</evidence>
<dbReference type="InterPro" id="IPR001216">
    <property type="entry name" value="P-phosphate_BS"/>
</dbReference>
<dbReference type="AlphaFoldDB" id="A0A1Q3AKU1"/>
<keyword evidence="9" id="KW-0809">Transit peptide</keyword>
<dbReference type="PANTHER" id="PTHR10314">
    <property type="entry name" value="CYSTATHIONINE BETA-SYNTHASE"/>
    <property type="match status" value="1"/>
</dbReference>
<evidence type="ECO:0000256" key="18">
    <source>
        <dbReference type="ARBA" id="ARBA00081847"/>
    </source>
</evidence>
<dbReference type="EC" id="2.5.1.47" evidence="5"/>
<evidence type="ECO:0000256" key="16">
    <source>
        <dbReference type="ARBA" id="ARBA00078262"/>
    </source>
</evidence>
<keyword evidence="11" id="KW-0198">Cysteine biosynthesis</keyword>
<dbReference type="Gene3D" id="3.40.50.1100">
    <property type="match status" value="2"/>
</dbReference>
<evidence type="ECO:0000259" key="19">
    <source>
        <dbReference type="Pfam" id="PF00291"/>
    </source>
</evidence>
<dbReference type="PROSITE" id="PS00901">
    <property type="entry name" value="CYS_SYNTHASE"/>
    <property type="match status" value="1"/>
</dbReference>
<dbReference type="OrthoDB" id="10259545at2759"/>
<evidence type="ECO:0000256" key="6">
    <source>
        <dbReference type="ARBA" id="ARBA00022605"/>
    </source>
</evidence>
<gene>
    <name evidence="20" type="ORF">ZYGR_0BB01180</name>
</gene>
<reference evidence="20 21" key="1">
    <citation type="submission" date="2016-08" db="EMBL/GenBank/DDBJ databases">
        <title>Draft genome sequence of allopolyploid Zygosaccharomyces rouxii.</title>
        <authorList>
            <person name="Watanabe J."/>
            <person name="Uehara K."/>
            <person name="Mogi Y."/>
            <person name="Tsukioka Y."/>
        </authorList>
    </citation>
    <scope>NUCLEOTIDE SEQUENCE [LARGE SCALE GENOMIC DNA]</scope>
    <source>
        <strain evidence="20 21">NBRC 110957</strain>
    </source>
</reference>
<evidence type="ECO:0000256" key="13">
    <source>
        <dbReference type="ARBA" id="ARBA00050981"/>
    </source>
</evidence>
<dbReference type="Proteomes" id="UP000187013">
    <property type="component" value="Unassembled WGS sequence"/>
</dbReference>